<proteinExistence type="predicted"/>
<feature type="chain" id="PRO_5040825357" evidence="2">
    <location>
        <begin position="28"/>
        <end position="140"/>
    </location>
</feature>
<evidence type="ECO:0000256" key="2">
    <source>
        <dbReference type="SAM" id="SignalP"/>
    </source>
</evidence>
<dbReference type="Proteomes" id="UP001143463">
    <property type="component" value="Unassembled WGS sequence"/>
</dbReference>
<feature type="signal peptide" evidence="2">
    <location>
        <begin position="1"/>
        <end position="27"/>
    </location>
</feature>
<name>A0A9W6L383_9PSEU</name>
<dbReference type="RefSeq" id="WP_037040638.1">
    <property type="nucleotide sequence ID" value="NZ_BAAAUZ010000004.1"/>
</dbReference>
<evidence type="ECO:0000313" key="4">
    <source>
        <dbReference type="Proteomes" id="UP001143463"/>
    </source>
</evidence>
<dbReference type="AlphaFoldDB" id="A0A9W6L383"/>
<protein>
    <submittedName>
        <fullName evidence="3">Uncharacterized protein</fullName>
    </submittedName>
</protein>
<reference evidence="3" key="1">
    <citation type="journal article" date="2014" name="Int. J. Syst. Evol. Microbiol.">
        <title>Complete genome sequence of Corynebacterium casei LMG S-19264T (=DSM 44701T), isolated from a smear-ripened cheese.</title>
        <authorList>
            <consortium name="US DOE Joint Genome Institute (JGI-PGF)"/>
            <person name="Walter F."/>
            <person name="Albersmeier A."/>
            <person name="Kalinowski J."/>
            <person name="Ruckert C."/>
        </authorList>
    </citation>
    <scope>NUCLEOTIDE SEQUENCE</scope>
    <source>
        <strain evidence="3">VKM Ac-1069</strain>
    </source>
</reference>
<reference evidence="3" key="2">
    <citation type="submission" date="2023-01" db="EMBL/GenBank/DDBJ databases">
        <authorList>
            <person name="Sun Q."/>
            <person name="Evtushenko L."/>
        </authorList>
    </citation>
    <scope>NUCLEOTIDE SEQUENCE</scope>
    <source>
        <strain evidence="3">VKM Ac-1069</strain>
    </source>
</reference>
<keyword evidence="4" id="KW-1185">Reference proteome</keyword>
<feature type="compositionally biased region" description="Basic and acidic residues" evidence="1">
    <location>
        <begin position="32"/>
        <end position="66"/>
    </location>
</feature>
<organism evidence="3 4">
    <name type="scientific">Pseudonocardia halophobica</name>
    <dbReference type="NCBI Taxonomy" id="29401"/>
    <lineage>
        <taxon>Bacteria</taxon>
        <taxon>Bacillati</taxon>
        <taxon>Actinomycetota</taxon>
        <taxon>Actinomycetes</taxon>
        <taxon>Pseudonocardiales</taxon>
        <taxon>Pseudonocardiaceae</taxon>
        <taxon>Pseudonocardia</taxon>
    </lineage>
</organism>
<evidence type="ECO:0000313" key="3">
    <source>
        <dbReference type="EMBL" id="GLL10269.1"/>
    </source>
</evidence>
<feature type="region of interest" description="Disordered" evidence="1">
    <location>
        <begin position="31"/>
        <end position="140"/>
    </location>
</feature>
<keyword evidence="2" id="KW-0732">Signal</keyword>
<evidence type="ECO:0000256" key="1">
    <source>
        <dbReference type="SAM" id="MobiDB-lite"/>
    </source>
</evidence>
<dbReference type="EMBL" id="BSFQ01000004">
    <property type="protein sequence ID" value="GLL10269.1"/>
    <property type="molecule type" value="Genomic_DNA"/>
</dbReference>
<sequence length="140" mass="14096">MRTTTRAALVGAAVLPLAVITPGLAFAGDGGYDGHAEKGGHSEKADKDGHGGDHHKGDHHKGDHDGHHKKHRKHDNCCDGARGPAHDGPLGPGGLPRSPLPAPTGAPDVLGPILGVLNPPAAPTATEAPAVDPSGEFSIQ</sequence>
<comment type="caution">
    <text evidence="3">The sequence shown here is derived from an EMBL/GenBank/DDBJ whole genome shotgun (WGS) entry which is preliminary data.</text>
</comment>
<gene>
    <name evidence="3" type="ORF">GCM10017577_14090</name>
</gene>
<accession>A0A9W6L383</accession>